<name>A0ABV9N0E7_9FLAO</name>
<sequence>MKNRVKKFNAWKAKSTGEPIEGSERFIYACTKQKVMEILAIEEGVQFIKNNNVVRLPNGDLWYATQL</sequence>
<gene>
    <name evidence="1" type="ORF">ACFO5O_05395</name>
</gene>
<dbReference type="EMBL" id="JBHSGP010000008">
    <property type="protein sequence ID" value="MFC4721742.1"/>
    <property type="molecule type" value="Genomic_DNA"/>
</dbReference>
<organism evidence="1 2">
    <name type="scientific">Geojedonia litorea</name>
    <dbReference type="NCBI Taxonomy" id="1268269"/>
    <lineage>
        <taxon>Bacteria</taxon>
        <taxon>Pseudomonadati</taxon>
        <taxon>Bacteroidota</taxon>
        <taxon>Flavobacteriia</taxon>
        <taxon>Flavobacteriales</taxon>
        <taxon>Flavobacteriaceae</taxon>
        <taxon>Geojedonia</taxon>
    </lineage>
</organism>
<evidence type="ECO:0000313" key="1">
    <source>
        <dbReference type="EMBL" id="MFC4721742.1"/>
    </source>
</evidence>
<accession>A0ABV9N0E7</accession>
<comment type="caution">
    <text evidence="1">The sequence shown here is derived from an EMBL/GenBank/DDBJ whole genome shotgun (WGS) entry which is preliminary data.</text>
</comment>
<proteinExistence type="predicted"/>
<dbReference type="Proteomes" id="UP001595953">
    <property type="component" value="Unassembled WGS sequence"/>
</dbReference>
<dbReference type="RefSeq" id="WP_387961659.1">
    <property type="nucleotide sequence ID" value="NZ_JBHSGP010000008.1"/>
</dbReference>
<protein>
    <submittedName>
        <fullName evidence="1">Uncharacterized protein</fullName>
    </submittedName>
</protein>
<reference evidence="2" key="1">
    <citation type="journal article" date="2019" name="Int. J. Syst. Evol. Microbiol.">
        <title>The Global Catalogue of Microorganisms (GCM) 10K type strain sequencing project: providing services to taxonomists for standard genome sequencing and annotation.</title>
        <authorList>
            <consortium name="The Broad Institute Genomics Platform"/>
            <consortium name="The Broad Institute Genome Sequencing Center for Infectious Disease"/>
            <person name="Wu L."/>
            <person name="Ma J."/>
        </authorList>
    </citation>
    <scope>NUCLEOTIDE SEQUENCE [LARGE SCALE GENOMIC DNA]</scope>
    <source>
        <strain evidence="2">CCUG 63682</strain>
    </source>
</reference>
<keyword evidence="2" id="KW-1185">Reference proteome</keyword>
<evidence type="ECO:0000313" key="2">
    <source>
        <dbReference type="Proteomes" id="UP001595953"/>
    </source>
</evidence>